<feature type="domain" description="WHIM1" evidence="4">
    <location>
        <begin position="140"/>
        <end position="185"/>
    </location>
</feature>
<comment type="subcellular location">
    <subcellularLocation>
        <location evidence="1">Nucleus</location>
    </subcellularLocation>
</comment>
<proteinExistence type="predicted"/>
<dbReference type="EMBL" id="JAPMSZ010000004">
    <property type="protein sequence ID" value="KAJ5104524.1"/>
    <property type="molecule type" value="Genomic_DNA"/>
</dbReference>
<dbReference type="OrthoDB" id="349045at2759"/>
<name>A0A9W9FQN5_9EURO</name>
<feature type="region of interest" description="Disordered" evidence="3">
    <location>
        <begin position="1"/>
        <end position="24"/>
    </location>
</feature>
<feature type="compositionally biased region" description="Pro residues" evidence="3">
    <location>
        <begin position="41"/>
        <end position="51"/>
    </location>
</feature>
<evidence type="ECO:0000256" key="2">
    <source>
        <dbReference type="ARBA" id="ARBA00023242"/>
    </source>
</evidence>
<feature type="compositionally biased region" description="Polar residues" evidence="3">
    <location>
        <begin position="520"/>
        <end position="545"/>
    </location>
</feature>
<evidence type="ECO:0000313" key="5">
    <source>
        <dbReference type="EMBL" id="KAJ5104524.1"/>
    </source>
</evidence>
<dbReference type="InterPro" id="IPR028942">
    <property type="entry name" value="WHIM1_dom"/>
</dbReference>
<feature type="region of interest" description="Disordered" evidence="3">
    <location>
        <begin position="379"/>
        <end position="576"/>
    </location>
</feature>
<reference evidence="5" key="1">
    <citation type="submission" date="2022-11" db="EMBL/GenBank/DDBJ databases">
        <authorList>
            <person name="Petersen C."/>
        </authorList>
    </citation>
    <scope>NUCLEOTIDE SEQUENCE</scope>
    <source>
        <strain evidence="5">IBT 34128</strain>
    </source>
</reference>
<feature type="compositionally biased region" description="Polar residues" evidence="3">
    <location>
        <begin position="422"/>
        <end position="431"/>
    </location>
</feature>
<feature type="compositionally biased region" description="Low complexity" evidence="3">
    <location>
        <begin position="1"/>
        <end position="15"/>
    </location>
</feature>
<feature type="compositionally biased region" description="Pro residues" evidence="3">
    <location>
        <begin position="478"/>
        <end position="487"/>
    </location>
</feature>
<evidence type="ECO:0000256" key="3">
    <source>
        <dbReference type="SAM" id="MobiDB-lite"/>
    </source>
</evidence>
<dbReference type="GeneID" id="81391621"/>
<dbReference type="RefSeq" id="XP_056513520.1">
    <property type="nucleotide sequence ID" value="XM_056652453.1"/>
</dbReference>
<dbReference type="Pfam" id="PF15612">
    <property type="entry name" value="WHIM1"/>
    <property type="match status" value="1"/>
</dbReference>
<feature type="region of interest" description="Disordered" evidence="3">
    <location>
        <begin position="34"/>
        <end position="53"/>
    </location>
</feature>
<feature type="region of interest" description="Disordered" evidence="3">
    <location>
        <begin position="331"/>
        <end position="366"/>
    </location>
</feature>
<reference evidence="5" key="2">
    <citation type="journal article" date="2023" name="IMA Fungus">
        <title>Comparative genomic study of the Penicillium genus elucidates a diverse pangenome and 15 lateral gene transfer events.</title>
        <authorList>
            <person name="Petersen C."/>
            <person name="Sorensen T."/>
            <person name="Nielsen M.R."/>
            <person name="Sondergaard T.E."/>
            <person name="Sorensen J.L."/>
            <person name="Fitzpatrick D.A."/>
            <person name="Frisvad J.C."/>
            <person name="Nielsen K.L."/>
        </authorList>
    </citation>
    <scope>NUCLEOTIDE SEQUENCE</scope>
    <source>
        <strain evidence="5">IBT 34128</strain>
    </source>
</reference>
<organism evidence="5 6">
    <name type="scientific">Penicillium alfredii</name>
    <dbReference type="NCBI Taxonomy" id="1506179"/>
    <lineage>
        <taxon>Eukaryota</taxon>
        <taxon>Fungi</taxon>
        <taxon>Dikarya</taxon>
        <taxon>Ascomycota</taxon>
        <taxon>Pezizomycotina</taxon>
        <taxon>Eurotiomycetes</taxon>
        <taxon>Eurotiomycetidae</taxon>
        <taxon>Eurotiales</taxon>
        <taxon>Aspergillaceae</taxon>
        <taxon>Penicillium</taxon>
    </lineage>
</organism>
<comment type="caution">
    <text evidence="5">The sequence shown here is derived from an EMBL/GenBank/DDBJ whole genome shotgun (WGS) entry which is preliminary data.</text>
</comment>
<evidence type="ECO:0000313" key="6">
    <source>
        <dbReference type="Proteomes" id="UP001141434"/>
    </source>
</evidence>
<evidence type="ECO:0000259" key="4">
    <source>
        <dbReference type="Pfam" id="PF15612"/>
    </source>
</evidence>
<dbReference type="Proteomes" id="UP001141434">
    <property type="component" value="Unassembled WGS sequence"/>
</dbReference>
<gene>
    <name evidence="5" type="ORF">NUU61_001871</name>
</gene>
<keyword evidence="2" id="KW-0539">Nucleus</keyword>
<dbReference type="PANTHER" id="PTHR42107:SF1">
    <property type="entry name" value="WHIM1 DOMAIN-CONTAINING PROTEIN"/>
    <property type="match status" value="1"/>
</dbReference>
<feature type="non-terminal residue" evidence="5">
    <location>
        <position position="1"/>
    </location>
</feature>
<dbReference type="GO" id="GO:0005634">
    <property type="term" value="C:nucleus"/>
    <property type="evidence" value="ECO:0007669"/>
    <property type="project" value="UniProtKB-SubCell"/>
</dbReference>
<evidence type="ECO:0000256" key="1">
    <source>
        <dbReference type="ARBA" id="ARBA00004123"/>
    </source>
</evidence>
<dbReference type="PANTHER" id="PTHR42107">
    <property type="entry name" value="YALI0D24453P"/>
    <property type="match status" value="1"/>
</dbReference>
<keyword evidence="6" id="KW-1185">Reference proteome</keyword>
<accession>A0A9W9FQN5</accession>
<protein>
    <recommendedName>
        <fullName evidence="4">WHIM1 domain-containing protein</fullName>
    </recommendedName>
</protein>
<dbReference type="AlphaFoldDB" id="A0A9W9FQN5"/>
<feature type="compositionally biased region" description="Acidic residues" evidence="3">
    <location>
        <begin position="434"/>
        <end position="458"/>
    </location>
</feature>
<sequence length="624" mass="68602">MAPSDSDLSSLSSAPPTDDEATMAVDKPLGIAKYFKKESETPPPKRAPSPPHEYVLADNPDIAFIVMFRARFHDVFPRGLPHYGPQDIEIGVAESPPGEYIERLLCALLGLVLNRKKDVERNHYTRPLEEAIHTHQSQWPKAWEDKNPLRGGRNFAAMSPEERLQLLRALVLWSLGSSEAIQAKIKESFKQARHDDDLNQPLSVQPWGRDSLKRRYWLIEGQDDTHFRLYRESNPALKHVTWFSVAGSIPEIQAIADKLEEEKGTNNKKLSERIRHAIPRFEASEEKRKRRDYRLARKAAFSRPEPGFSMYEGRTRGKKLKYTYSDDEEIFSDDLSSRRSNRDAPSTVTPAEFTRPRFTASGRQIRSRAGGLYGEALLAGQRGDSEEEEEDIARPQRTRNSTHPNGYSGYSVEDLEDESEAHSSGSDSGNEWQGGDDGDGNDFEGDDEDEASGDESNLDGEPASLVVQLRYGKRNTPGGPPAPVEEPPPAKDIQMKDAGGPGDSSTRLPPTPLSAGLVPETTQPFPTMAATSSIPSVPAPQTASQPAPVMAAPFIPPTQHPQATAQQGSIAPSGFSGPAFPLIANAEVAKANQPAEANGTARHDPTVVQVESVLTQPAQAPFKQ</sequence>